<name>A0ABY1ZM82_9GAMM</name>
<protein>
    <submittedName>
        <fullName evidence="1">Uncharacterized protein</fullName>
    </submittedName>
</protein>
<dbReference type="RefSeq" id="WP_131480438.1">
    <property type="nucleotide sequence ID" value="NZ_SJDL01000008.1"/>
</dbReference>
<reference evidence="1 2" key="1">
    <citation type="submission" date="2019-02" db="EMBL/GenBank/DDBJ databases">
        <title>Marinobacter halodurans sp. nov., a marine bacterium isolated from sea tidal flat.</title>
        <authorList>
            <person name="Yoo Y."/>
            <person name="Lee D.W."/>
            <person name="Kim B.S."/>
            <person name="Kim J.-J."/>
        </authorList>
    </citation>
    <scope>NUCLEOTIDE SEQUENCE [LARGE SCALE GENOMIC DNA]</scope>
    <source>
        <strain evidence="1 2">YJ-S3-2</strain>
    </source>
</reference>
<evidence type="ECO:0000313" key="1">
    <source>
        <dbReference type="EMBL" id="TBW57409.1"/>
    </source>
</evidence>
<sequence>MALFRHDERWITREKFDLSIEDLPGGEAGVRLTIDDAGTLSNMAENSLTQNAAIAIAQQLQDLGFNVVMPVAEIESKE</sequence>
<keyword evidence="2" id="KW-1185">Reference proteome</keyword>
<proteinExistence type="predicted"/>
<accession>A0ABY1ZM82</accession>
<evidence type="ECO:0000313" key="2">
    <source>
        <dbReference type="Proteomes" id="UP000313645"/>
    </source>
</evidence>
<dbReference type="EMBL" id="SJDL01000008">
    <property type="protein sequence ID" value="TBW57409.1"/>
    <property type="molecule type" value="Genomic_DNA"/>
</dbReference>
<organism evidence="1 2">
    <name type="scientific">Marinobacter halodurans</name>
    <dbReference type="NCBI Taxonomy" id="2528979"/>
    <lineage>
        <taxon>Bacteria</taxon>
        <taxon>Pseudomonadati</taxon>
        <taxon>Pseudomonadota</taxon>
        <taxon>Gammaproteobacteria</taxon>
        <taxon>Pseudomonadales</taxon>
        <taxon>Marinobacteraceae</taxon>
        <taxon>Marinobacter</taxon>
    </lineage>
</organism>
<comment type="caution">
    <text evidence="1">The sequence shown here is derived from an EMBL/GenBank/DDBJ whole genome shotgun (WGS) entry which is preliminary data.</text>
</comment>
<gene>
    <name evidence="1" type="ORF">EZI54_07055</name>
</gene>
<dbReference type="Proteomes" id="UP000313645">
    <property type="component" value="Unassembled WGS sequence"/>
</dbReference>